<feature type="region of interest" description="Disordered" evidence="1">
    <location>
        <begin position="1271"/>
        <end position="1314"/>
    </location>
</feature>
<dbReference type="RefSeq" id="XP_004259360.1">
    <property type="nucleotide sequence ID" value="XM_004259312.1"/>
</dbReference>
<reference evidence="3 4" key="1">
    <citation type="submission" date="2012-10" db="EMBL/GenBank/DDBJ databases">
        <authorList>
            <person name="Zafar N."/>
            <person name="Inman J."/>
            <person name="Hall N."/>
            <person name="Lorenzi H."/>
            <person name="Caler E."/>
        </authorList>
    </citation>
    <scope>NUCLEOTIDE SEQUENCE [LARGE SCALE GENOMIC DNA]</scope>
    <source>
        <strain evidence="3 4">IP1</strain>
    </source>
</reference>
<proteinExistence type="predicted"/>
<dbReference type="KEGG" id="eiv:EIN_074320"/>
<dbReference type="PANTHER" id="PTHR31780">
    <property type="entry name" value="STRESS RESPONSE PROTEIN NST1-RELATED"/>
    <property type="match status" value="1"/>
</dbReference>
<feature type="compositionally biased region" description="Basic and acidic residues" evidence="1">
    <location>
        <begin position="1282"/>
        <end position="1309"/>
    </location>
</feature>
<feature type="compositionally biased region" description="Polar residues" evidence="1">
    <location>
        <begin position="1514"/>
        <end position="1525"/>
    </location>
</feature>
<feature type="region of interest" description="Disordered" evidence="1">
    <location>
        <begin position="1340"/>
        <end position="1484"/>
    </location>
</feature>
<feature type="transmembrane region" description="Helical" evidence="2">
    <location>
        <begin position="1235"/>
        <end position="1264"/>
    </location>
</feature>
<keyword evidence="4" id="KW-1185">Reference proteome</keyword>
<evidence type="ECO:0000256" key="2">
    <source>
        <dbReference type="SAM" id="Phobius"/>
    </source>
</evidence>
<dbReference type="GeneID" id="14891573"/>
<dbReference type="EMBL" id="KB206336">
    <property type="protein sequence ID" value="ELP92589.1"/>
    <property type="molecule type" value="Genomic_DNA"/>
</dbReference>
<dbReference type="VEuPathDB" id="AmoebaDB:EIN_074320"/>
<dbReference type="InterPro" id="IPR051195">
    <property type="entry name" value="Fungal_stress_NST1"/>
</dbReference>
<keyword evidence="2" id="KW-0812">Transmembrane</keyword>
<feature type="compositionally biased region" description="Basic and acidic residues" evidence="1">
    <location>
        <begin position="1440"/>
        <end position="1465"/>
    </location>
</feature>
<evidence type="ECO:0000313" key="3">
    <source>
        <dbReference type="EMBL" id="ELP92589.1"/>
    </source>
</evidence>
<dbReference type="Proteomes" id="UP000014680">
    <property type="component" value="Unassembled WGS sequence"/>
</dbReference>
<dbReference type="PANTHER" id="PTHR31780:SF10">
    <property type="entry name" value="LD36051P"/>
    <property type="match status" value="1"/>
</dbReference>
<protein>
    <submittedName>
        <fullName evidence="3">Uncharacterized protein</fullName>
    </submittedName>
</protein>
<sequence length="1525" mass="169160">MGDVTKITCIYDINTKGFTDTINCPCGSTRSDTVLCNYDFSKITTSTSTASLGINTGTYANGIVLGQNVLLDLTYFASIDMIEATSSFSKNSLLCLAHPNCLSNPKVGKGWFLVTNNKIVPKVVFDTTSPATYSTTLEYSLIEASIGGGSYDILIFDKTSQIGFNGNFNANEVILKEPTVIGSNDTKTTVKISKIGIQTGIPRALTLSRKVSFIFSSASYTNVQTENYELFNGYTQNFNLTRTNSLLNVACNKSDAFLSIDGRYRSHCEQSYPLCSYRNDDSSVATIDLDNEENEYYPSTTPVDCHNQSVRFYSDKTGTVTLKLRNEKYNAILIPNASLQFSKAPALVEIGYVEANVVIFGVQLKSYGVHVTQTITLNTFDIEEITGGTVFINEDGSFQRGEITTLTFYKDAIVELGTTRVGEVTFSTYITVVTNVTLKSQLTNAIDRIPETSSWVCSNTVVTTLDAYTDLTKCPTSICELRSIRSADLSTFTFENQEQCLAGCVFCEYDVLGKIVFDIYKEMKVVKVYNRLTLLGVSTLTVPTLNIELFDGSILEQKSNEQVTEYFPAVNIVVKGNVNVKNIVIQKIVCTLGNEVTIDGSVTVNENNNCKFVVTAGNTLKYTQHNGDIQVDLDGTLVITNEPKSVNMTIGEKGVIERATNVTLPFTEIQLQAHPKCQRIGRLTTSEGMGEVQNVNTIEVYYGTYSCHDDEIWACQSSVSSYICEGLVGTPESPCLSTFVQIFERGCVIDFTGYNDTEATLTTTLTNIINYKEGLQINGNDVLRMSQLVIEDHLIVSHGHIIHSIIVGKATFMNTKSLFVTGEDVEMKVVDSTVSQIAVLNGKITAEGDVVVQSGVLESVKIGGKVVIEGNVTISKSEMNGMDLFIRSGKLRVDECTANVEKVSECTAVAFGDYAQSIDVINTNELYVKYDNTYLFICGIGKTPAEQLRCVGEVAMSEFNYRNSTYQSGYCPCGNEMCFIDLSDQKGTIVSGLSGYIDGLTLSETVKMVTGDSVVINTINCTNVEFQIEGRIQRIEGNAITLSSNGLAVSELKATSLRTKGNVSGGAWSVNFNAVIEGKLEITDLMRIEKGGILDITQGSISIAKKSGLIFAGGKIRLPGSNESVVSETSAFNFDEATTLLIEEFEGTLFPFKCGSASHLEKVTVETFKSNTSKKTIQTNTSIKRNRLKGGRNLKVYFVCESYIAIGESRPKECPNGMTDNYKEPNDGSESGTSLGVIVGVIVGVLIIIVIVGVIILIGVIVIVRNKKNEEKRREARKKKKEEKMEKQKILQKEKKEKKLEEKRAREAEEEKELMQASVAVEMNGNADYENILAEKMMNEAEEAKKEAERVEKEREEKIKEEEQRRLRTQKEALELKKRKEEEERLQKEREEKERKEREIEEKLRQDRLEAERQAREEEEKERRQKEEEEKAIEAALLAKAKEEENKKKENELKKNSSEDAKWDSSDDSANSISDDESKLSKEVVTRTKPRFIVGMEQLYPFTKFVEKKDSDAASESTQWDDSSE</sequence>
<evidence type="ECO:0000313" key="4">
    <source>
        <dbReference type="Proteomes" id="UP000014680"/>
    </source>
</evidence>
<dbReference type="OMA" id="WACLNSI"/>
<feature type="region of interest" description="Disordered" evidence="1">
    <location>
        <begin position="1505"/>
        <end position="1525"/>
    </location>
</feature>
<keyword evidence="2" id="KW-1133">Transmembrane helix</keyword>
<name>A0A0A1UBJ9_ENTIV</name>
<organism evidence="3 4">
    <name type="scientific">Entamoeba invadens IP1</name>
    <dbReference type="NCBI Taxonomy" id="370355"/>
    <lineage>
        <taxon>Eukaryota</taxon>
        <taxon>Amoebozoa</taxon>
        <taxon>Evosea</taxon>
        <taxon>Archamoebae</taxon>
        <taxon>Mastigamoebida</taxon>
        <taxon>Entamoebidae</taxon>
        <taxon>Entamoeba</taxon>
    </lineage>
</organism>
<feature type="compositionally biased region" description="Basic and acidic residues" evidence="1">
    <location>
        <begin position="1340"/>
        <end position="1433"/>
    </location>
</feature>
<accession>A0A0A1UBJ9</accession>
<keyword evidence="2" id="KW-0472">Membrane</keyword>
<gene>
    <name evidence="3" type="ORF">EIN_074320</name>
</gene>
<evidence type="ECO:0000256" key="1">
    <source>
        <dbReference type="SAM" id="MobiDB-lite"/>
    </source>
</evidence>
<dbReference type="OrthoDB" id="29772at2759"/>